<feature type="region of interest" description="Disordered" evidence="1">
    <location>
        <begin position="47"/>
        <end position="77"/>
    </location>
</feature>
<name>A0AAW0I0U5_MYOGA</name>
<feature type="region of interest" description="Disordered" evidence="1">
    <location>
        <begin position="604"/>
        <end position="668"/>
    </location>
</feature>
<evidence type="ECO:0000259" key="2">
    <source>
        <dbReference type="Pfam" id="PF14694"/>
    </source>
</evidence>
<evidence type="ECO:0000256" key="1">
    <source>
        <dbReference type="SAM" id="MobiDB-lite"/>
    </source>
</evidence>
<dbReference type="Proteomes" id="UP001488838">
    <property type="component" value="Unassembled WGS sequence"/>
</dbReference>
<evidence type="ECO:0000313" key="5">
    <source>
        <dbReference type="Proteomes" id="UP001488838"/>
    </source>
</evidence>
<dbReference type="InterPro" id="IPR029415">
    <property type="entry name" value="Lines_C"/>
</dbReference>
<evidence type="ECO:0008006" key="6">
    <source>
        <dbReference type="Google" id="ProtNLM"/>
    </source>
</evidence>
<gene>
    <name evidence="4" type="ORF">U0070_023940</name>
</gene>
<feature type="region of interest" description="Disordered" evidence="1">
    <location>
        <begin position="560"/>
        <end position="581"/>
    </location>
</feature>
<dbReference type="InterPro" id="IPR032794">
    <property type="entry name" value="LINES_N"/>
</dbReference>
<dbReference type="Pfam" id="PF14695">
    <property type="entry name" value="LINES_C"/>
    <property type="match status" value="1"/>
</dbReference>
<evidence type="ECO:0000259" key="3">
    <source>
        <dbReference type="Pfam" id="PF14695"/>
    </source>
</evidence>
<dbReference type="AlphaFoldDB" id="A0AAW0I0U5"/>
<feature type="domain" description="Protein Lines C-terminal" evidence="3">
    <location>
        <begin position="716"/>
        <end position="751"/>
    </location>
</feature>
<feature type="domain" description="Protein Lines N-terminal" evidence="2">
    <location>
        <begin position="198"/>
        <end position="546"/>
    </location>
</feature>
<keyword evidence="5" id="KW-1185">Reference proteome</keyword>
<dbReference type="PANTHER" id="PTHR16057">
    <property type="entry name" value="WINS1, 2 PROTEIN"/>
    <property type="match status" value="1"/>
</dbReference>
<dbReference type="EMBL" id="JBBHLL010000256">
    <property type="protein sequence ID" value="KAK7807908.1"/>
    <property type="molecule type" value="Genomic_DNA"/>
</dbReference>
<feature type="compositionally biased region" description="Polar residues" evidence="1">
    <location>
        <begin position="645"/>
        <end position="656"/>
    </location>
</feature>
<evidence type="ECO:0000313" key="4">
    <source>
        <dbReference type="EMBL" id="KAK7807908.1"/>
    </source>
</evidence>
<comment type="caution">
    <text evidence="4">The sequence shown here is derived from an EMBL/GenBank/DDBJ whole genome shotgun (WGS) entry which is preliminary data.</text>
</comment>
<sequence length="773" mass="86192">MEDVEEILDQLYKKVLLGATLEDDIHGYIFYLNPNLSEQVGYTTPSLAQSNINGAPDGVPGQHGPSSSESTTLPEAQECAQRHFRMSRAQEVALLQLTVIDLLLSRVLSTETEAHAKEGYGELTKALLQSAGVDSKLVCMLQNSDKLLSHMAAKCLSSLLYFQLREKMMLSNSWVTFCQKHLSESSESGEAVHCLWILTVVIKEVFKDAQSQQAEILKQLLAPFDITFEVFYNSLFSQHFGNFQNLSNVVNILVCSLELLELLSASRVHLKLDFRSQKILFLKPRVLDILAWPVPAFVKRKLVIVIKKCLLGKMGEDLCRGSVPALVLPDYLLDSDVLALAEALLHRVHLGLWKELSVPGKPCCFGGDEVQPGCRPRSGPDHVTLRAASLITLKSLEIKFQNCTSATEMEVDLQKFMSELLTFLKPHLQPSLQLHNPCEWLSRVFIEQDDDMLEAAKASLSIYLQVTRDKDDISGSLTQENEAWIHCTHRNGCNPHCIFLFLLKNIVFDSTVLLDFLISSETCFLEYFVKYLKLLQKDWHHFLSICKFFDEAESQCGANPRDPVPPLVHNRSTSHTGPHALASPVGHSNACPWVPWAFDTRSEPQSQVVMPKETHTVPAHGPSSQTPRSLVDYDSSEDSDEEATNQHLANNKQTSLCPEMSRETQGLPRTCKDQKELSLEPQLRPLLPQESCPPFCAAGEVAPNGAVWEVGLFSRTVRCLVELQGAIYRLQEKNLFPYNPAALLKLLKGVETKCDKASALGDGGSWSSGLLSL</sequence>
<accession>A0AAW0I0U5</accession>
<dbReference type="InterPro" id="IPR024875">
    <property type="entry name" value="Protein_Lines"/>
</dbReference>
<feature type="compositionally biased region" description="Acidic residues" evidence="1">
    <location>
        <begin position="634"/>
        <end position="643"/>
    </location>
</feature>
<reference evidence="4 5" key="1">
    <citation type="journal article" date="2023" name="bioRxiv">
        <title>Conserved and derived expression patterns and positive selection on dental genes reveal complex evolutionary context of ever-growing rodent molars.</title>
        <authorList>
            <person name="Calamari Z.T."/>
            <person name="Song A."/>
            <person name="Cohen E."/>
            <person name="Akter M."/>
            <person name="Roy R.D."/>
            <person name="Hallikas O."/>
            <person name="Christensen M.M."/>
            <person name="Li P."/>
            <person name="Marangoni P."/>
            <person name="Jernvall J."/>
            <person name="Klein O.D."/>
        </authorList>
    </citation>
    <scope>NUCLEOTIDE SEQUENCE [LARGE SCALE GENOMIC DNA]</scope>
    <source>
        <strain evidence="4">V071</strain>
    </source>
</reference>
<dbReference type="PANTHER" id="PTHR16057:SF1">
    <property type="entry name" value="PROTEIN LINES HOMOLOG 1"/>
    <property type="match status" value="1"/>
</dbReference>
<dbReference type="Pfam" id="PF14694">
    <property type="entry name" value="LINES_N"/>
    <property type="match status" value="1"/>
</dbReference>
<proteinExistence type="predicted"/>
<organism evidence="4 5">
    <name type="scientific">Myodes glareolus</name>
    <name type="common">Bank vole</name>
    <name type="synonym">Clethrionomys glareolus</name>
    <dbReference type="NCBI Taxonomy" id="447135"/>
    <lineage>
        <taxon>Eukaryota</taxon>
        <taxon>Metazoa</taxon>
        <taxon>Chordata</taxon>
        <taxon>Craniata</taxon>
        <taxon>Vertebrata</taxon>
        <taxon>Euteleostomi</taxon>
        <taxon>Mammalia</taxon>
        <taxon>Eutheria</taxon>
        <taxon>Euarchontoglires</taxon>
        <taxon>Glires</taxon>
        <taxon>Rodentia</taxon>
        <taxon>Myomorpha</taxon>
        <taxon>Muroidea</taxon>
        <taxon>Cricetidae</taxon>
        <taxon>Arvicolinae</taxon>
        <taxon>Myodes</taxon>
    </lineage>
</organism>
<protein>
    <recommendedName>
        <fullName evidence="6">Lines homolog 1</fullName>
    </recommendedName>
</protein>
<feature type="compositionally biased region" description="Polar residues" evidence="1">
    <location>
        <begin position="64"/>
        <end position="74"/>
    </location>
</feature>